<reference evidence="13 14" key="1">
    <citation type="submission" date="2017-08" db="EMBL/GenBank/DDBJ databases">
        <title>USMARCv1.0.</title>
        <authorList>
            <person name="Hannum G.I."/>
            <person name="Koren S."/>
            <person name="Schroeder S.G."/>
            <person name="Chin S.C."/>
            <person name="Nonneman D.J."/>
            <person name="Becker S.A."/>
            <person name="Rosen B.D."/>
            <person name="Bickhart D.M."/>
            <person name="Putnam N.H."/>
            <person name="Green R.E."/>
            <person name="Tuggle C.K."/>
            <person name="Liu H."/>
            <person name="Rohrer G.A."/>
            <person name="Warr A."/>
            <person name="Hall R."/>
            <person name="Kim K."/>
            <person name="Hume D.A."/>
            <person name="Talbot R."/>
            <person name="Chow W."/>
            <person name="Howe K."/>
            <person name="Schwartz A.S."/>
            <person name="Watson M."/>
            <person name="Archibald A.L."/>
            <person name="Phillippy A.M."/>
            <person name="Smith T.P.L."/>
        </authorList>
    </citation>
    <scope>NUCLEOTIDE SEQUENCE [LARGE SCALE GENOMIC DNA]</scope>
</reference>
<dbReference type="Gene3D" id="1.25.40.10">
    <property type="entry name" value="Tetratricopeptide repeat domain"/>
    <property type="match status" value="1"/>
</dbReference>
<dbReference type="InterPro" id="IPR015792">
    <property type="entry name" value="Kinesin_light_repeat"/>
</dbReference>
<dbReference type="SUPFAM" id="SSF48452">
    <property type="entry name" value="TPR-like"/>
    <property type="match status" value="2"/>
</dbReference>
<evidence type="ECO:0000313" key="14">
    <source>
        <dbReference type="Proteomes" id="UP000314985"/>
    </source>
</evidence>
<feature type="region of interest" description="Disordered" evidence="12">
    <location>
        <begin position="491"/>
        <end position="538"/>
    </location>
</feature>
<reference evidence="13" key="2">
    <citation type="submission" date="2025-08" db="UniProtKB">
        <authorList>
            <consortium name="Ensembl"/>
        </authorList>
    </citation>
    <scope>IDENTIFICATION</scope>
</reference>
<dbReference type="InterPro" id="IPR002151">
    <property type="entry name" value="Kinesin_light"/>
</dbReference>
<evidence type="ECO:0000313" key="13">
    <source>
        <dbReference type="Ensembl" id="ENSSSCP00070038040.1"/>
    </source>
</evidence>
<organism evidence="13 14">
    <name type="scientific">Sus scrofa</name>
    <name type="common">Pig</name>
    <dbReference type="NCBI Taxonomy" id="9823"/>
    <lineage>
        <taxon>Eukaryota</taxon>
        <taxon>Metazoa</taxon>
        <taxon>Chordata</taxon>
        <taxon>Craniata</taxon>
        <taxon>Vertebrata</taxon>
        <taxon>Euteleostomi</taxon>
        <taxon>Mammalia</taxon>
        <taxon>Eutheria</taxon>
        <taxon>Laurasiatheria</taxon>
        <taxon>Artiodactyla</taxon>
        <taxon>Suina</taxon>
        <taxon>Suidae</taxon>
        <taxon>Sus</taxon>
    </lineage>
</organism>
<sequence>MSGLVLGQRDESAGHRLSQEEILGSTRLVSQGLEALHSEHQAVLQSLSHTIECLQQGGHEEGLVHEKARQLRRSMENIELGLSEAQEEKEGDASKDSLDDLFRNEEEEDPSNGLARGQGAQHNGYEIPARLRTLHNLVIQYAAQGRYEVAVPLCKQALEDLERTSGRGHPDVATMLNILALVYRDQNKYKEAAHLLNDALSIRESTLGRDHPAVAATLNNLAVLYGKRGKYKEAEPLCQRALEIREKVLGTDHPDVAKQLNNLALLCQNQGKYEAVERYYRRALAIYEGQLGPDNPNVARTKNNLASCYLKQGKYAEAETLYKEILTRAHLQEFGSVDDNHKPIWMHAEEREAMSKSPHREGGTPYAEYGGWYKACKVSSPTVNTTLRNLGALYRCQGKLEAAETLEECALRSWKQGTDPISQTKVAELLGEGDSGRTSQEGFGSVKFEGGEDASVAVEWSGDGSGALQRSGSLGKIRDVLRRSSELLVRKLQGTEPRPSSSNMKRAASLNYLNQPNATPLQVSRGLSASSTNLSSSS</sequence>
<proteinExistence type="inferred from homology"/>
<dbReference type="PROSITE" id="PS50005">
    <property type="entry name" value="TPR"/>
    <property type="match status" value="2"/>
</dbReference>
<dbReference type="GO" id="GO:0005871">
    <property type="term" value="C:kinesin complex"/>
    <property type="evidence" value="ECO:0007669"/>
    <property type="project" value="UniProtKB-UniRule"/>
</dbReference>
<evidence type="ECO:0000256" key="7">
    <source>
        <dbReference type="ARBA" id="ARBA00023054"/>
    </source>
</evidence>
<feature type="compositionally biased region" description="Polar residues" evidence="12">
    <location>
        <begin position="511"/>
        <end position="522"/>
    </location>
</feature>
<dbReference type="PANTHER" id="PTHR45783">
    <property type="entry name" value="KINESIN LIGHT CHAIN"/>
    <property type="match status" value="1"/>
</dbReference>
<keyword evidence="6 10" id="KW-0802">TPR repeat</keyword>
<dbReference type="PROSITE" id="PS01160">
    <property type="entry name" value="KINESIN_LIGHT"/>
    <property type="match status" value="1"/>
</dbReference>
<evidence type="ECO:0000256" key="10">
    <source>
        <dbReference type="PROSITE-ProRule" id="PRU00339"/>
    </source>
</evidence>
<keyword evidence="7" id="KW-0175">Coiled coil</keyword>
<feature type="repeat" description="TPR" evidence="10">
    <location>
        <begin position="173"/>
        <end position="206"/>
    </location>
</feature>
<dbReference type="GO" id="GO:0005874">
    <property type="term" value="C:microtubule"/>
    <property type="evidence" value="ECO:0007669"/>
    <property type="project" value="UniProtKB-UniRule"/>
</dbReference>
<keyword evidence="8 11" id="KW-0505">Motor protein</keyword>
<comment type="subunit">
    <text evidence="11">Oligomeric complex composed of two heavy chains and two light chains.</text>
</comment>
<comment type="similarity">
    <text evidence="2 11">Belongs to the kinesin light chain family.</text>
</comment>
<dbReference type="SMART" id="SM00028">
    <property type="entry name" value="TPR"/>
    <property type="match status" value="5"/>
</dbReference>
<dbReference type="InterPro" id="IPR011990">
    <property type="entry name" value="TPR-like_helical_dom_sf"/>
</dbReference>
<evidence type="ECO:0000256" key="11">
    <source>
        <dbReference type="RuleBase" id="RU367020"/>
    </source>
</evidence>
<keyword evidence="4 11" id="KW-0493">Microtubule</keyword>
<dbReference type="FunFam" id="1.25.40.10:FF:000003">
    <property type="entry name" value="kinesin light chain isoform X1"/>
    <property type="match status" value="1"/>
</dbReference>
<keyword evidence="5" id="KW-0677">Repeat</keyword>
<dbReference type="PANTHER" id="PTHR45783:SF6">
    <property type="entry name" value="KINESIN LIGHT CHAIN 4"/>
    <property type="match status" value="1"/>
</dbReference>
<evidence type="ECO:0000256" key="4">
    <source>
        <dbReference type="ARBA" id="ARBA00022701"/>
    </source>
</evidence>
<evidence type="ECO:0000256" key="6">
    <source>
        <dbReference type="ARBA" id="ARBA00022803"/>
    </source>
</evidence>
<dbReference type="PRINTS" id="PR00381">
    <property type="entry name" value="KINESINLIGHT"/>
</dbReference>
<evidence type="ECO:0000256" key="8">
    <source>
        <dbReference type="ARBA" id="ARBA00023175"/>
    </source>
</evidence>
<evidence type="ECO:0000256" key="9">
    <source>
        <dbReference type="ARBA" id="ARBA00023212"/>
    </source>
</evidence>
<dbReference type="InterPro" id="IPR019734">
    <property type="entry name" value="TPR_rpt"/>
</dbReference>
<name>A0A4X1V5H8_PIG</name>
<feature type="compositionally biased region" description="Low complexity" evidence="12">
    <location>
        <begin position="524"/>
        <end position="538"/>
    </location>
</feature>
<dbReference type="Proteomes" id="UP000314985">
    <property type="component" value="Chromosome 7"/>
</dbReference>
<feature type="repeat" description="TPR" evidence="10">
    <location>
        <begin position="215"/>
        <end position="248"/>
    </location>
</feature>
<evidence type="ECO:0000256" key="5">
    <source>
        <dbReference type="ARBA" id="ARBA00022737"/>
    </source>
</evidence>
<dbReference type="AlphaFoldDB" id="A0A4X1V5H8"/>
<dbReference type="Pfam" id="PF13424">
    <property type="entry name" value="TPR_12"/>
    <property type="match status" value="2"/>
</dbReference>
<comment type="function">
    <text evidence="11">Kinesin is a microtubule-associated force-producing protein that play a role in organelle transport.</text>
</comment>
<evidence type="ECO:0000256" key="12">
    <source>
        <dbReference type="SAM" id="MobiDB-lite"/>
    </source>
</evidence>
<comment type="subcellular location">
    <subcellularLocation>
        <location evidence="1 11">Cytoplasm</location>
        <location evidence="1 11">Cytoskeleton</location>
    </subcellularLocation>
</comment>
<keyword evidence="3 11" id="KW-0963">Cytoplasm</keyword>
<keyword evidence="9 11" id="KW-0206">Cytoskeleton</keyword>
<dbReference type="Ensembl" id="ENSSSCT00070045143.1">
    <property type="protein sequence ID" value="ENSSSCP00070038040.1"/>
    <property type="gene ID" value="ENSSSCG00070022683.1"/>
</dbReference>
<accession>A0A4X1V5H8</accession>
<dbReference type="Pfam" id="PF13374">
    <property type="entry name" value="TPR_10"/>
    <property type="match status" value="2"/>
</dbReference>
<evidence type="ECO:0000256" key="2">
    <source>
        <dbReference type="ARBA" id="ARBA00009622"/>
    </source>
</evidence>
<evidence type="ECO:0000256" key="1">
    <source>
        <dbReference type="ARBA" id="ARBA00004245"/>
    </source>
</evidence>
<evidence type="ECO:0000256" key="3">
    <source>
        <dbReference type="ARBA" id="ARBA00022490"/>
    </source>
</evidence>
<protein>
    <recommendedName>
        <fullName evidence="11">Kinesin light chain</fullName>
    </recommendedName>
</protein>